<reference evidence="1 2" key="1">
    <citation type="submission" date="2014-04" db="EMBL/GenBank/DDBJ databases">
        <authorList>
            <consortium name="DOE Joint Genome Institute"/>
            <person name="Kuo A."/>
            <person name="Kohler A."/>
            <person name="Costa M.D."/>
            <person name="Nagy L.G."/>
            <person name="Floudas D."/>
            <person name="Copeland A."/>
            <person name="Barry K.W."/>
            <person name="Cichocki N."/>
            <person name="Veneault-Fourrey C."/>
            <person name="LaButti K."/>
            <person name="Lindquist E.A."/>
            <person name="Lipzen A."/>
            <person name="Lundell T."/>
            <person name="Morin E."/>
            <person name="Murat C."/>
            <person name="Sun H."/>
            <person name="Tunlid A."/>
            <person name="Henrissat B."/>
            <person name="Grigoriev I.V."/>
            <person name="Hibbett D.S."/>
            <person name="Martin F."/>
            <person name="Nordberg H.P."/>
            <person name="Cantor M.N."/>
            <person name="Hua S.X."/>
        </authorList>
    </citation>
    <scope>NUCLEOTIDE SEQUENCE [LARGE SCALE GENOMIC DNA]</scope>
    <source>
        <strain evidence="1 2">Marx 270</strain>
    </source>
</reference>
<proteinExistence type="predicted"/>
<gene>
    <name evidence="1" type="ORF">M404DRAFT_56424</name>
</gene>
<feature type="non-terminal residue" evidence="1">
    <location>
        <position position="137"/>
    </location>
</feature>
<evidence type="ECO:0000313" key="1">
    <source>
        <dbReference type="EMBL" id="KIO08128.1"/>
    </source>
</evidence>
<dbReference type="HOGENOM" id="CLU_1870072_0_0_1"/>
<keyword evidence="2" id="KW-1185">Reference proteome</keyword>
<feature type="non-terminal residue" evidence="1">
    <location>
        <position position="1"/>
    </location>
</feature>
<dbReference type="AlphaFoldDB" id="A0A0C3JGD1"/>
<accession>A0A0C3JGD1</accession>
<reference evidence="2" key="2">
    <citation type="submission" date="2015-01" db="EMBL/GenBank/DDBJ databases">
        <title>Evolutionary Origins and Diversification of the Mycorrhizal Mutualists.</title>
        <authorList>
            <consortium name="DOE Joint Genome Institute"/>
            <consortium name="Mycorrhizal Genomics Consortium"/>
            <person name="Kohler A."/>
            <person name="Kuo A."/>
            <person name="Nagy L.G."/>
            <person name="Floudas D."/>
            <person name="Copeland A."/>
            <person name="Barry K.W."/>
            <person name="Cichocki N."/>
            <person name="Veneault-Fourrey C."/>
            <person name="LaButti K."/>
            <person name="Lindquist E.A."/>
            <person name="Lipzen A."/>
            <person name="Lundell T."/>
            <person name="Morin E."/>
            <person name="Murat C."/>
            <person name="Riley R."/>
            <person name="Ohm R."/>
            <person name="Sun H."/>
            <person name="Tunlid A."/>
            <person name="Henrissat B."/>
            <person name="Grigoriev I.V."/>
            <person name="Hibbett D.S."/>
            <person name="Martin F."/>
        </authorList>
    </citation>
    <scope>NUCLEOTIDE SEQUENCE [LARGE SCALE GENOMIC DNA]</scope>
    <source>
        <strain evidence="2">Marx 270</strain>
    </source>
</reference>
<dbReference type="EMBL" id="KN831958">
    <property type="protein sequence ID" value="KIO08128.1"/>
    <property type="molecule type" value="Genomic_DNA"/>
</dbReference>
<protein>
    <submittedName>
        <fullName evidence="1">Uncharacterized protein</fullName>
    </submittedName>
</protein>
<dbReference type="InParanoid" id="A0A0C3JGD1"/>
<dbReference type="OrthoDB" id="3258371at2759"/>
<dbReference type="Proteomes" id="UP000054217">
    <property type="component" value="Unassembled WGS sequence"/>
</dbReference>
<sequence length="137" mass="14306">AILLETSDVIPFPGDPTSEEYEAALCDCPCMFVYGLGSVSSCAITLPDGVPKAFSVMASDYVQDANMMSMVVCMFDSSCPHWGRTPVPNQNTMVQYSGHFSRAAAGGGIAVELKNITLNVGGLDNGTNSMAGVGAKK</sequence>
<organism evidence="1 2">
    <name type="scientific">Pisolithus tinctorius Marx 270</name>
    <dbReference type="NCBI Taxonomy" id="870435"/>
    <lineage>
        <taxon>Eukaryota</taxon>
        <taxon>Fungi</taxon>
        <taxon>Dikarya</taxon>
        <taxon>Basidiomycota</taxon>
        <taxon>Agaricomycotina</taxon>
        <taxon>Agaricomycetes</taxon>
        <taxon>Agaricomycetidae</taxon>
        <taxon>Boletales</taxon>
        <taxon>Sclerodermatineae</taxon>
        <taxon>Pisolithaceae</taxon>
        <taxon>Pisolithus</taxon>
    </lineage>
</organism>
<evidence type="ECO:0000313" key="2">
    <source>
        <dbReference type="Proteomes" id="UP000054217"/>
    </source>
</evidence>
<name>A0A0C3JGD1_PISTI</name>